<organism evidence="1">
    <name type="scientific">marine sediment metagenome</name>
    <dbReference type="NCBI Taxonomy" id="412755"/>
    <lineage>
        <taxon>unclassified sequences</taxon>
        <taxon>metagenomes</taxon>
        <taxon>ecological metagenomes</taxon>
    </lineage>
</organism>
<name>A0A0F9THL2_9ZZZZ</name>
<protein>
    <submittedName>
        <fullName evidence="1">Uncharacterized protein</fullName>
    </submittedName>
</protein>
<comment type="caution">
    <text evidence="1">The sequence shown here is derived from an EMBL/GenBank/DDBJ whole genome shotgun (WGS) entry which is preliminary data.</text>
</comment>
<proteinExistence type="predicted"/>
<evidence type="ECO:0000313" key="1">
    <source>
        <dbReference type="EMBL" id="KKN40953.1"/>
    </source>
</evidence>
<accession>A0A0F9THL2</accession>
<sequence>MNNYNPSKDVADGEPAELTKVNMELFTCCDCALTHLLVHEIDEDMRITTYSYRDEYRTKVERKRLGISGIRHRKKGK</sequence>
<dbReference type="EMBL" id="LAZR01001677">
    <property type="protein sequence ID" value="KKN40953.1"/>
    <property type="molecule type" value="Genomic_DNA"/>
</dbReference>
<dbReference type="AlphaFoldDB" id="A0A0F9THL2"/>
<reference evidence="1" key="1">
    <citation type="journal article" date="2015" name="Nature">
        <title>Complex archaea that bridge the gap between prokaryotes and eukaryotes.</title>
        <authorList>
            <person name="Spang A."/>
            <person name="Saw J.H."/>
            <person name="Jorgensen S.L."/>
            <person name="Zaremba-Niedzwiedzka K."/>
            <person name="Martijn J."/>
            <person name="Lind A.E."/>
            <person name="van Eijk R."/>
            <person name="Schleper C."/>
            <person name="Guy L."/>
            <person name="Ettema T.J."/>
        </authorList>
    </citation>
    <scope>NUCLEOTIDE SEQUENCE</scope>
</reference>
<gene>
    <name evidence="1" type="ORF">LCGC14_0728380</name>
</gene>